<gene>
    <name evidence="1" type="ORF">DRF65_10895</name>
</gene>
<organism evidence="1 2">
    <name type="scientific">Chryseobacterium pennae</name>
    <dbReference type="NCBI Taxonomy" id="2258962"/>
    <lineage>
        <taxon>Bacteria</taxon>
        <taxon>Pseudomonadati</taxon>
        <taxon>Bacteroidota</taxon>
        <taxon>Flavobacteriia</taxon>
        <taxon>Flavobacteriales</taxon>
        <taxon>Weeksellaceae</taxon>
        <taxon>Chryseobacterium group</taxon>
        <taxon>Chryseobacterium</taxon>
    </lineage>
</organism>
<protein>
    <submittedName>
        <fullName evidence="1">Uncharacterized protein</fullName>
    </submittedName>
</protein>
<sequence>MRSHDFYKIYLPALEKALQNDEVNEGFYVKGPEDYINQESIEEATRYLEENEDEFLEKVAYYFDAKSHNFPSIQGVDIEVYKEQIKSCISKLKY</sequence>
<dbReference type="AlphaFoldDB" id="A0A3D9C8M6"/>
<proteinExistence type="predicted"/>
<dbReference type="EMBL" id="QNVT01000009">
    <property type="protein sequence ID" value="REC62217.1"/>
    <property type="molecule type" value="Genomic_DNA"/>
</dbReference>
<evidence type="ECO:0000313" key="1">
    <source>
        <dbReference type="EMBL" id="REC62217.1"/>
    </source>
</evidence>
<comment type="caution">
    <text evidence="1">The sequence shown here is derived from an EMBL/GenBank/DDBJ whole genome shotgun (WGS) entry which is preliminary data.</text>
</comment>
<dbReference type="RefSeq" id="WP_115970789.1">
    <property type="nucleotide sequence ID" value="NZ_QNVT01000009.1"/>
</dbReference>
<name>A0A3D9C8M6_9FLAO</name>
<keyword evidence="2" id="KW-1185">Reference proteome</keyword>
<accession>A0A3D9C8M6</accession>
<dbReference type="Proteomes" id="UP000256686">
    <property type="component" value="Unassembled WGS sequence"/>
</dbReference>
<evidence type="ECO:0000313" key="2">
    <source>
        <dbReference type="Proteomes" id="UP000256686"/>
    </source>
</evidence>
<reference evidence="2" key="1">
    <citation type="submission" date="2018-06" db="EMBL/GenBank/DDBJ databases">
        <authorList>
            <person name="Lum Nde A."/>
            <person name="Hugo C."/>
        </authorList>
    </citation>
    <scope>NUCLEOTIDE SEQUENCE [LARGE SCALE GENOMIC DNA]</scope>
    <source>
        <strain evidence="2">1_F178</strain>
    </source>
</reference>